<feature type="signal peptide" evidence="1">
    <location>
        <begin position="1"/>
        <end position="20"/>
    </location>
</feature>
<dbReference type="Proteomes" id="UP000315995">
    <property type="component" value="Chromosome"/>
</dbReference>
<dbReference type="EMBL" id="CP041186">
    <property type="protein sequence ID" value="QDG52343.1"/>
    <property type="molecule type" value="Genomic_DNA"/>
</dbReference>
<evidence type="ECO:0000313" key="3">
    <source>
        <dbReference type="Proteomes" id="UP000315995"/>
    </source>
</evidence>
<dbReference type="AlphaFoldDB" id="A0A4Y6PVS7"/>
<dbReference type="OrthoDB" id="1412624at2"/>
<keyword evidence="3" id="KW-1185">Reference proteome</keyword>
<keyword evidence="1" id="KW-0732">Signal</keyword>
<reference evidence="2 3" key="1">
    <citation type="submission" date="2019-06" db="EMBL/GenBank/DDBJ databases">
        <title>Persicimonas caeni gen. nov., sp. nov., a predatory bacterium isolated from solar saltern.</title>
        <authorList>
            <person name="Wang S."/>
        </authorList>
    </citation>
    <scope>NUCLEOTIDE SEQUENCE [LARGE SCALE GENOMIC DNA]</scope>
    <source>
        <strain evidence="2 3">YN101</strain>
    </source>
</reference>
<evidence type="ECO:0000313" key="2">
    <source>
        <dbReference type="EMBL" id="QDG52343.1"/>
    </source>
</evidence>
<protein>
    <recommendedName>
        <fullName evidence="4">Porin</fullName>
    </recommendedName>
</protein>
<organism evidence="2 3">
    <name type="scientific">Persicimonas caeni</name>
    <dbReference type="NCBI Taxonomy" id="2292766"/>
    <lineage>
        <taxon>Bacteria</taxon>
        <taxon>Deltaproteobacteria</taxon>
        <taxon>Bradymonadales</taxon>
        <taxon>Bradymonadaceae</taxon>
        <taxon>Persicimonas</taxon>
    </lineage>
</organism>
<sequence length="377" mass="40615">MKLLLSCICLLATLTSALCAASETRGTSETREATRLVTFGQLFSTYDYSTTDSAEFNAFRLDRAQLDVLYDFQHLAGFHVALEGIRSAGPDSLFGVDQNSIVARFKFGYGFATPEVGPGFATLRAGLIPDIWIESVEFGYDLRGLAPLAAESSLFFDTSDLGASAHYTAFDGLLRVGASMTNGEGRNQVELNEGKNATFTVGLRPLDVRFWEGEGVLGIHAGYRDGSTGAGQLRNHRAMGAVTFRHPRLGAGVEYERALGYLDRGSREAQVLGGWAHVAVLPPWLAAFGRYDHLDTDLDANDATIDTLRAGLFGDLLPPLDFVEARRLRLYVGYRLDSFGEGAGPVPGVPDAADIHTVFATVEARGIIATSSTDTTP</sequence>
<accession>A0A5B8Y6J8</accession>
<feature type="chain" id="PRO_5030106527" description="Porin" evidence="1">
    <location>
        <begin position="21"/>
        <end position="377"/>
    </location>
</feature>
<dbReference type="RefSeq" id="WP_141198815.1">
    <property type="nucleotide sequence ID" value="NZ_CP041186.1"/>
</dbReference>
<proteinExistence type="predicted"/>
<evidence type="ECO:0008006" key="4">
    <source>
        <dbReference type="Google" id="ProtNLM"/>
    </source>
</evidence>
<name>A0A4Y6PVS7_PERCE</name>
<evidence type="ECO:0000256" key="1">
    <source>
        <dbReference type="SAM" id="SignalP"/>
    </source>
</evidence>
<gene>
    <name evidence="2" type="ORF">FIV42_16830</name>
</gene>
<accession>A0A4Y6PVS7</accession>